<sequence>MGYFYNIFFPYALKKLVNSKLLLIALLLTGSSVIAQCPTVTNLSQTFCDIQSPTIASLQAIDNGGGVAWFATDSSTTPLAPGLGLVNGEDYFADSSGGNCGTRIRVVVTIYSAPTGQNFQGVCVDFPSQATIASLIAIGNNVQWYNVPSGGSPLAQSTILVPNTIYYASQTNPDTGCQTSRLSVFVSVGVVPVPNGDAIQTFCQNFSNPPTVADLNASGNNNWYLTSSSALPLELNTPLIDGQTYYATTVDPPCESDERLEVLVSIQPQNNAGSNGFVSFCEDDLASTNFVDLFDFLGGTPFNTGVWTGPFITSNGSLGTLDLTLLSLSGSPYVFTYTVESSTECPPASATVTVTINPIPNAGTDNSIVLCETSPAVDLFTQLGNSPETGGTWSPALA</sequence>
<organism evidence="2 3">
    <name type="scientific">Flavobacterium piscinae</name>
    <dbReference type="NCBI Taxonomy" id="2506424"/>
    <lineage>
        <taxon>Bacteria</taxon>
        <taxon>Pseudomonadati</taxon>
        <taxon>Bacteroidota</taxon>
        <taxon>Flavobacteriia</taxon>
        <taxon>Flavobacteriales</taxon>
        <taxon>Flavobacteriaceae</taxon>
        <taxon>Flavobacterium</taxon>
    </lineage>
</organism>
<protein>
    <submittedName>
        <fullName evidence="2">Uncharacterized protein</fullName>
    </submittedName>
</protein>
<feature type="chain" id="PRO_5020802419" evidence="1">
    <location>
        <begin position="36"/>
        <end position="398"/>
    </location>
</feature>
<evidence type="ECO:0000313" key="3">
    <source>
        <dbReference type="Proteomes" id="UP000289734"/>
    </source>
</evidence>
<keyword evidence="3" id="KW-1185">Reference proteome</keyword>
<dbReference type="AlphaFoldDB" id="A0A4Q1KK39"/>
<accession>A0A4Q1KK39</accession>
<dbReference type="Proteomes" id="UP000289734">
    <property type="component" value="Unassembled WGS sequence"/>
</dbReference>
<proteinExistence type="predicted"/>
<feature type="signal peptide" evidence="1">
    <location>
        <begin position="1"/>
        <end position="35"/>
    </location>
</feature>
<dbReference type="RefSeq" id="WP_164975448.1">
    <property type="nucleotide sequence ID" value="NZ_SBKQ01000012.1"/>
</dbReference>
<feature type="non-terminal residue" evidence="2">
    <location>
        <position position="398"/>
    </location>
</feature>
<reference evidence="3" key="1">
    <citation type="submission" date="2019-01" db="EMBL/GenBank/DDBJ databases">
        <title>Cytophagaceae bacterium strain CAR-16.</title>
        <authorList>
            <person name="Chen W.-M."/>
        </authorList>
    </citation>
    <scope>NUCLEOTIDE SEQUENCE [LARGE SCALE GENOMIC DNA]</scope>
    <source>
        <strain evidence="3">ICH-30</strain>
    </source>
</reference>
<name>A0A4Q1KK39_9FLAO</name>
<evidence type="ECO:0000256" key="1">
    <source>
        <dbReference type="SAM" id="SignalP"/>
    </source>
</evidence>
<comment type="caution">
    <text evidence="2">The sequence shown here is derived from an EMBL/GenBank/DDBJ whole genome shotgun (WGS) entry which is preliminary data.</text>
</comment>
<keyword evidence="1" id="KW-0732">Signal</keyword>
<dbReference type="EMBL" id="SBKQ01000012">
    <property type="protein sequence ID" value="RXR30067.1"/>
    <property type="molecule type" value="Genomic_DNA"/>
</dbReference>
<evidence type="ECO:0000313" key="2">
    <source>
        <dbReference type="EMBL" id="RXR30067.1"/>
    </source>
</evidence>
<gene>
    <name evidence="2" type="ORF">EQG68_11595</name>
</gene>